<protein>
    <submittedName>
        <fullName evidence="1">Uncharacterized protein</fullName>
    </submittedName>
</protein>
<gene>
    <name evidence="1" type="ORF">MPEBLZ_00763</name>
</gene>
<organism evidence="1 2">
    <name type="scientific">Candidatus Methanoperedens nitratireducens</name>
    <dbReference type="NCBI Taxonomy" id="1392998"/>
    <lineage>
        <taxon>Archaea</taxon>
        <taxon>Methanobacteriati</taxon>
        <taxon>Methanobacteriota</taxon>
        <taxon>Stenosarchaea group</taxon>
        <taxon>Methanomicrobia</taxon>
        <taxon>Methanosarcinales</taxon>
        <taxon>ANME-2 cluster</taxon>
        <taxon>Candidatus Methanoperedentaceae</taxon>
        <taxon>Candidatus Methanoperedens</taxon>
    </lineage>
</organism>
<evidence type="ECO:0000313" key="1">
    <source>
        <dbReference type="EMBL" id="KPQ44669.1"/>
    </source>
</evidence>
<proteinExistence type="predicted"/>
<dbReference type="AlphaFoldDB" id="A0A0P7ZKS5"/>
<evidence type="ECO:0000313" key="2">
    <source>
        <dbReference type="Proteomes" id="UP000050360"/>
    </source>
</evidence>
<sequence>MTKYVVESPHTPEECLQALDKTLEKGEETLKMFAFGCKSGEHKGWAYVDADSEKEALEIVPEFLRDKARAHEVRIFTPEEIRASHE</sequence>
<comment type="caution">
    <text evidence="1">The sequence shown here is derived from an EMBL/GenBank/DDBJ whole genome shotgun (WGS) entry which is preliminary data.</text>
</comment>
<name>A0A0P7ZKS5_9EURY</name>
<accession>A0A0P7ZKS5</accession>
<dbReference type="EMBL" id="LKCM01000064">
    <property type="protein sequence ID" value="KPQ44669.1"/>
    <property type="molecule type" value="Genomic_DNA"/>
</dbReference>
<dbReference type="Proteomes" id="UP000050360">
    <property type="component" value="Unassembled WGS sequence"/>
</dbReference>
<reference evidence="1 2" key="1">
    <citation type="submission" date="2015-09" db="EMBL/GenBank/DDBJ databases">
        <title>A metagenomics-based metabolic model of nitrate-dependent anaerobic oxidation of methane by Methanoperedens-like archaea.</title>
        <authorList>
            <person name="Arshad A."/>
            <person name="Speth D.R."/>
            <person name="De Graaf R.M."/>
            <person name="Op Den Camp H.J."/>
            <person name="Jetten M.S."/>
            <person name="Welte C.U."/>
        </authorList>
    </citation>
    <scope>NUCLEOTIDE SEQUENCE [LARGE SCALE GENOMIC DNA]</scope>
</reference>